<name>A0A1H9IC37_9EURY</name>
<sequence>MSDERRKLHDAVHKRNEILDILVDDPKTKAELIDICSKSRSTVDRGLELLQEVECVEYGDGKYHTTPKGEIALTAYSRYTDTINNIQKSGRLLNTFPNENSLNSRFIHEMDVHQADPKIPDLALEPIREILRESTRLLGLVPTVHLSYTRVIEDAINQSETSVELIIEDHLFSTLQNTNAYEFDRILDNDRTSIQIYNGALPYSLWIMTSENDTYAGIIVHKDGGIKGVLINNTSEAISWTRNVYEHYKNEATIEQ</sequence>
<dbReference type="OrthoDB" id="330490at2157"/>
<evidence type="ECO:0000313" key="4">
    <source>
        <dbReference type="Proteomes" id="UP000199114"/>
    </source>
</evidence>
<dbReference type="EMBL" id="FOFD01000003">
    <property type="protein sequence ID" value="SEQ72153.1"/>
    <property type="molecule type" value="Genomic_DNA"/>
</dbReference>
<feature type="domain" description="HVO-A0261-like N-terminal" evidence="2">
    <location>
        <begin position="12"/>
        <end position="85"/>
    </location>
</feature>
<dbReference type="AlphaFoldDB" id="A0A1H9IC37"/>
<dbReference type="InterPro" id="IPR013561">
    <property type="entry name" value="FilR1_middle_dom"/>
</dbReference>
<reference evidence="4" key="1">
    <citation type="submission" date="2016-10" db="EMBL/GenBank/DDBJ databases">
        <authorList>
            <person name="Varghese N."/>
            <person name="Submissions S."/>
        </authorList>
    </citation>
    <scope>NUCLEOTIDE SEQUENCE [LARGE SCALE GENOMIC DNA]</scope>
    <source>
        <strain evidence="4">DSM 25055</strain>
    </source>
</reference>
<protein>
    <submittedName>
        <fullName evidence="3">Predicted transcriptional regulator, contains HTH domain</fullName>
    </submittedName>
</protein>
<dbReference type="Proteomes" id="UP000199114">
    <property type="component" value="Unassembled WGS sequence"/>
</dbReference>
<proteinExistence type="predicted"/>
<dbReference type="Pfam" id="PF08350">
    <property type="entry name" value="FilR1_middle"/>
    <property type="match status" value="1"/>
</dbReference>
<organism evidence="3 4">
    <name type="scientific">Natrinema salaciae</name>
    <dbReference type="NCBI Taxonomy" id="1186196"/>
    <lineage>
        <taxon>Archaea</taxon>
        <taxon>Methanobacteriati</taxon>
        <taxon>Methanobacteriota</taxon>
        <taxon>Stenosarchaea group</taxon>
        <taxon>Halobacteria</taxon>
        <taxon>Halobacteriales</taxon>
        <taxon>Natrialbaceae</taxon>
        <taxon>Natrinema</taxon>
    </lineage>
</organism>
<evidence type="ECO:0000259" key="1">
    <source>
        <dbReference type="Pfam" id="PF08350"/>
    </source>
</evidence>
<dbReference type="SUPFAM" id="SSF46785">
    <property type="entry name" value="Winged helix' DNA-binding domain"/>
    <property type="match status" value="1"/>
</dbReference>
<keyword evidence="4" id="KW-1185">Reference proteome</keyword>
<evidence type="ECO:0000259" key="2">
    <source>
        <dbReference type="Pfam" id="PF25213"/>
    </source>
</evidence>
<dbReference type="Gene3D" id="1.10.10.10">
    <property type="entry name" value="Winged helix-like DNA-binding domain superfamily/Winged helix DNA-binding domain"/>
    <property type="match status" value="1"/>
</dbReference>
<feature type="domain" description="Methanogenesis regulatory protein FilR1 middle" evidence="1">
    <location>
        <begin position="123"/>
        <end position="250"/>
    </location>
</feature>
<accession>A0A1H9IC37</accession>
<evidence type="ECO:0000313" key="3">
    <source>
        <dbReference type="EMBL" id="SEQ72153.1"/>
    </source>
</evidence>
<dbReference type="InterPro" id="IPR057527">
    <property type="entry name" value="HVO_A0261-like_N"/>
</dbReference>
<dbReference type="InterPro" id="IPR036390">
    <property type="entry name" value="WH_DNA-bd_sf"/>
</dbReference>
<dbReference type="RefSeq" id="WP_139210852.1">
    <property type="nucleotide sequence ID" value="NZ_FOFD01000003.1"/>
</dbReference>
<dbReference type="InterPro" id="IPR036388">
    <property type="entry name" value="WH-like_DNA-bd_sf"/>
</dbReference>
<dbReference type="Pfam" id="PF25213">
    <property type="entry name" value="HVO_A0261_N"/>
    <property type="match status" value="1"/>
</dbReference>
<gene>
    <name evidence="3" type="ORF">SAMN04489841_2181</name>
</gene>